<sequence>MAIRPLVGTPLAGCCTVLSVLGIVILLALGLAFDHGADVLTGSTKSPKDAHAVAQQCYRAAIVYAAFVGFCGCQIGMNARHARGAVRI</sequence>
<dbReference type="InterPro" id="IPR056552">
    <property type="entry name" value="Ribonucl_Kappa"/>
</dbReference>
<evidence type="ECO:0000256" key="2">
    <source>
        <dbReference type="ARBA" id="ARBA00022692"/>
    </source>
</evidence>
<evidence type="ECO:0000313" key="6">
    <source>
        <dbReference type="EMBL" id="SGY80111.1"/>
    </source>
</evidence>
<proteinExistence type="predicted"/>
<dbReference type="GO" id="GO:0016020">
    <property type="term" value="C:membrane"/>
    <property type="evidence" value="ECO:0007669"/>
    <property type="project" value="UniProtKB-SubCell"/>
</dbReference>
<reference evidence="6 7" key="1">
    <citation type="submission" date="2016-11" db="EMBL/GenBank/DDBJ databases">
        <authorList>
            <person name="Jaros S."/>
            <person name="Januszkiewicz K."/>
            <person name="Wedrychowicz H."/>
        </authorList>
    </citation>
    <scope>NUCLEOTIDE SEQUENCE [LARGE SCALE GENOMIC DNA]</scope>
</reference>
<protein>
    <submittedName>
        <fullName evidence="6">BQ5605_C008g05305 protein</fullName>
    </submittedName>
</protein>
<dbReference type="GO" id="GO:0004521">
    <property type="term" value="F:RNA endonuclease activity"/>
    <property type="evidence" value="ECO:0007669"/>
    <property type="project" value="InterPro"/>
</dbReference>
<feature type="transmembrane region" description="Helical" evidence="5">
    <location>
        <begin position="53"/>
        <end position="73"/>
    </location>
</feature>
<dbReference type="STRING" id="796604.A0A2X0MZQ9"/>
<dbReference type="InterPro" id="IPR026770">
    <property type="entry name" value="RNase_K"/>
</dbReference>
<name>A0A2X0MZQ9_9BASI</name>
<dbReference type="Proteomes" id="UP000249464">
    <property type="component" value="Unassembled WGS sequence"/>
</dbReference>
<dbReference type="AlphaFoldDB" id="A0A2X0MZQ9"/>
<keyword evidence="3 5" id="KW-1133">Transmembrane helix</keyword>
<feature type="transmembrane region" description="Helical" evidence="5">
    <location>
        <begin position="12"/>
        <end position="33"/>
    </location>
</feature>
<comment type="subcellular location">
    <subcellularLocation>
        <location evidence="1">Membrane</location>
        <topology evidence="1">Multi-pass membrane protein</topology>
    </subcellularLocation>
</comment>
<keyword evidence="4 5" id="KW-0472">Membrane</keyword>
<dbReference type="Pfam" id="PF23489">
    <property type="entry name" value="V-ATPase_su_f"/>
    <property type="match status" value="1"/>
</dbReference>
<evidence type="ECO:0000256" key="3">
    <source>
        <dbReference type="ARBA" id="ARBA00022989"/>
    </source>
</evidence>
<evidence type="ECO:0000256" key="4">
    <source>
        <dbReference type="ARBA" id="ARBA00023136"/>
    </source>
</evidence>
<keyword evidence="7" id="KW-1185">Reference proteome</keyword>
<organism evidence="6 7">
    <name type="scientific">Microbotryum silenes-dioicae</name>
    <dbReference type="NCBI Taxonomy" id="796604"/>
    <lineage>
        <taxon>Eukaryota</taxon>
        <taxon>Fungi</taxon>
        <taxon>Dikarya</taxon>
        <taxon>Basidiomycota</taxon>
        <taxon>Pucciniomycotina</taxon>
        <taxon>Microbotryomycetes</taxon>
        <taxon>Microbotryales</taxon>
        <taxon>Microbotryaceae</taxon>
        <taxon>Microbotryum</taxon>
    </lineage>
</organism>
<dbReference type="PANTHER" id="PTHR31733">
    <property type="entry name" value="RIBONUCLEASE KAPPA"/>
    <property type="match status" value="1"/>
</dbReference>
<gene>
    <name evidence="6" type="primary">BQ5605_C008g05305</name>
    <name evidence="6" type="ORF">BQ5605_C008G05305</name>
</gene>
<keyword evidence="2 5" id="KW-0812">Transmembrane</keyword>
<evidence type="ECO:0000256" key="1">
    <source>
        <dbReference type="ARBA" id="ARBA00004141"/>
    </source>
</evidence>
<evidence type="ECO:0000313" key="7">
    <source>
        <dbReference type="Proteomes" id="UP000249464"/>
    </source>
</evidence>
<accession>A0A2X0MZQ9</accession>
<dbReference type="EMBL" id="FQNC01000048">
    <property type="protein sequence ID" value="SGY80111.1"/>
    <property type="molecule type" value="Genomic_DNA"/>
</dbReference>
<evidence type="ECO:0000256" key="5">
    <source>
        <dbReference type="SAM" id="Phobius"/>
    </source>
</evidence>